<proteinExistence type="predicted"/>
<feature type="domain" description="Domain of unknown function with conserved HDNR motif" evidence="1">
    <location>
        <begin position="6"/>
        <end position="169"/>
    </location>
</feature>
<accession>A0AA36BEU4</accession>
<reference evidence="2" key="1">
    <citation type="submission" date="2023-08" db="EMBL/GenBank/DDBJ databases">
        <authorList>
            <person name="Alioto T."/>
            <person name="Alioto T."/>
            <person name="Gomez Garrido J."/>
        </authorList>
    </citation>
    <scope>NUCLEOTIDE SEQUENCE</scope>
</reference>
<dbReference type="Pfam" id="PF15115">
    <property type="entry name" value="HDNR"/>
    <property type="match status" value="1"/>
</dbReference>
<evidence type="ECO:0000313" key="3">
    <source>
        <dbReference type="Proteomes" id="UP001162480"/>
    </source>
</evidence>
<dbReference type="InterPro" id="IPR029369">
    <property type="entry name" value="HDNR"/>
</dbReference>
<protein>
    <recommendedName>
        <fullName evidence="1">Domain of unknown function with conserved HDNR motif domain-containing protein</fullName>
    </recommendedName>
</protein>
<dbReference type="AlphaFoldDB" id="A0AA36BEU4"/>
<dbReference type="PANTHER" id="PTHR35440:SF1">
    <property type="entry name" value="TESTIS-EXPRESSED PROTEIN 36"/>
    <property type="match status" value="1"/>
</dbReference>
<dbReference type="EMBL" id="OX597827">
    <property type="protein sequence ID" value="CAI9733083.1"/>
    <property type="molecule type" value="Genomic_DNA"/>
</dbReference>
<keyword evidence="3" id="KW-1185">Reference proteome</keyword>
<gene>
    <name evidence="2" type="ORF">OCTVUL_1B009211</name>
</gene>
<organism evidence="2 3">
    <name type="scientific">Octopus vulgaris</name>
    <name type="common">Common octopus</name>
    <dbReference type="NCBI Taxonomy" id="6645"/>
    <lineage>
        <taxon>Eukaryota</taxon>
        <taxon>Metazoa</taxon>
        <taxon>Spiralia</taxon>
        <taxon>Lophotrochozoa</taxon>
        <taxon>Mollusca</taxon>
        <taxon>Cephalopoda</taxon>
        <taxon>Coleoidea</taxon>
        <taxon>Octopodiformes</taxon>
        <taxon>Octopoda</taxon>
        <taxon>Incirrata</taxon>
        <taxon>Octopodidae</taxon>
        <taxon>Octopus</taxon>
    </lineage>
</organism>
<evidence type="ECO:0000313" key="2">
    <source>
        <dbReference type="EMBL" id="CAI9733083.1"/>
    </source>
</evidence>
<dbReference type="PANTHER" id="PTHR35440">
    <property type="entry name" value="TESTIS-EXPRESSED PROTEIN 36"/>
    <property type="match status" value="1"/>
</dbReference>
<sequence length="209" mass="24252">MTKTKFKLPASDEIDWYDLQGKGVTFHNCLRNTTTTKLMLEEPFLKISKERANDQPLPFHQKTMVNYKNAHKFSEHDNRNIFDTDSAFFDFGRRCAGRRQVNGENFFNQIKSNLPLRMDDTDVIPISTYSASFQRLGHLRQSVSHRRFPKKYPNLQPGATKLGTDTTTWYASTDEHKDSSQLLRNSLPICTKGNLWKFSYRGSTNVYPT</sequence>
<name>A0AA36BEU4_OCTVU</name>
<dbReference type="Proteomes" id="UP001162480">
    <property type="component" value="Chromosome 14"/>
</dbReference>
<evidence type="ECO:0000259" key="1">
    <source>
        <dbReference type="Pfam" id="PF15115"/>
    </source>
</evidence>